<name>A0A9D4G7W8_DREPO</name>
<evidence type="ECO:0000313" key="1">
    <source>
        <dbReference type="EMBL" id="KAH3812161.1"/>
    </source>
</evidence>
<accession>A0A9D4G7W8</accession>
<dbReference type="AlphaFoldDB" id="A0A9D4G7W8"/>
<keyword evidence="2" id="KW-1185">Reference proteome</keyword>
<reference evidence="1" key="1">
    <citation type="journal article" date="2019" name="bioRxiv">
        <title>The Genome of the Zebra Mussel, Dreissena polymorpha: A Resource for Invasive Species Research.</title>
        <authorList>
            <person name="McCartney M.A."/>
            <person name="Auch B."/>
            <person name="Kono T."/>
            <person name="Mallez S."/>
            <person name="Zhang Y."/>
            <person name="Obille A."/>
            <person name="Becker A."/>
            <person name="Abrahante J.E."/>
            <person name="Garbe J."/>
            <person name="Badalamenti J.P."/>
            <person name="Herman A."/>
            <person name="Mangelson H."/>
            <person name="Liachko I."/>
            <person name="Sullivan S."/>
            <person name="Sone E.D."/>
            <person name="Koren S."/>
            <person name="Silverstein K.A.T."/>
            <person name="Beckman K.B."/>
            <person name="Gohl D.M."/>
        </authorList>
    </citation>
    <scope>NUCLEOTIDE SEQUENCE</scope>
    <source>
        <strain evidence="1">Duluth1</strain>
        <tissue evidence="1">Whole animal</tissue>
    </source>
</reference>
<protein>
    <submittedName>
        <fullName evidence="1">Uncharacterized protein</fullName>
    </submittedName>
</protein>
<evidence type="ECO:0000313" key="2">
    <source>
        <dbReference type="Proteomes" id="UP000828390"/>
    </source>
</evidence>
<proteinExistence type="predicted"/>
<gene>
    <name evidence="1" type="ORF">DPMN_140585</name>
</gene>
<dbReference type="EMBL" id="JAIWYP010000006">
    <property type="protein sequence ID" value="KAH3812161.1"/>
    <property type="molecule type" value="Genomic_DNA"/>
</dbReference>
<sequence length="80" mass="9110">MRDQDVNVSSEAVMNCIPVYDCYVLDSGPLLHRLPWKKGDTNDAMVKSYADFTEKQQWCSMITNTVLLSKVSPPETRTKI</sequence>
<organism evidence="1 2">
    <name type="scientific">Dreissena polymorpha</name>
    <name type="common">Zebra mussel</name>
    <name type="synonym">Mytilus polymorpha</name>
    <dbReference type="NCBI Taxonomy" id="45954"/>
    <lineage>
        <taxon>Eukaryota</taxon>
        <taxon>Metazoa</taxon>
        <taxon>Spiralia</taxon>
        <taxon>Lophotrochozoa</taxon>
        <taxon>Mollusca</taxon>
        <taxon>Bivalvia</taxon>
        <taxon>Autobranchia</taxon>
        <taxon>Heteroconchia</taxon>
        <taxon>Euheterodonta</taxon>
        <taxon>Imparidentia</taxon>
        <taxon>Neoheterodontei</taxon>
        <taxon>Myida</taxon>
        <taxon>Dreissenoidea</taxon>
        <taxon>Dreissenidae</taxon>
        <taxon>Dreissena</taxon>
    </lineage>
</organism>
<reference evidence="1" key="2">
    <citation type="submission" date="2020-11" db="EMBL/GenBank/DDBJ databases">
        <authorList>
            <person name="McCartney M.A."/>
            <person name="Auch B."/>
            <person name="Kono T."/>
            <person name="Mallez S."/>
            <person name="Becker A."/>
            <person name="Gohl D.M."/>
            <person name="Silverstein K.A.T."/>
            <person name="Koren S."/>
            <person name="Bechman K.B."/>
            <person name="Herman A."/>
            <person name="Abrahante J.E."/>
            <person name="Garbe J."/>
        </authorList>
    </citation>
    <scope>NUCLEOTIDE SEQUENCE</scope>
    <source>
        <strain evidence="1">Duluth1</strain>
        <tissue evidence="1">Whole animal</tissue>
    </source>
</reference>
<dbReference type="Proteomes" id="UP000828390">
    <property type="component" value="Unassembled WGS sequence"/>
</dbReference>
<comment type="caution">
    <text evidence="1">The sequence shown here is derived from an EMBL/GenBank/DDBJ whole genome shotgun (WGS) entry which is preliminary data.</text>
</comment>